<sequence length="322" mass="35453">MALSFASSEIIALCLESILYGIYVVLFAGCVKVLFSKRRRRAGGNYRLIIVSSVLFVLITWHQIADAVRLYISYHENNQTSQGPDIYFINVKATLSIMKTSVYLAETVVSDLFILYRCYIVWNANSLVIAVPVLLYLADIGTGIAAVYTLTLVGANPVFNLEQERITNAFFSCTLALNAVCTGLIAFRIWRTQRQTRDAKMGSNLIHVSVIVVESGAIYLSVLACSLLFNIFLDIFSLIIVRVGLGISSEETRRTVQSISFSMPSKTSAGQSTRSNGPIVFRSTTTTQFTDGAGSESTFKANESQASFKMELRSDVESSISN</sequence>
<dbReference type="Proteomes" id="UP001203297">
    <property type="component" value="Unassembled WGS sequence"/>
</dbReference>
<keyword evidence="1" id="KW-0472">Membrane</keyword>
<feature type="transmembrane region" description="Helical" evidence="1">
    <location>
        <begin position="47"/>
        <end position="64"/>
    </location>
</feature>
<dbReference type="AlphaFoldDB" id="A0AAD4M433"/>
<keyword evidence="1" id="KW-1133">Transmembrane helix</keyword>
<organism evidence="2 3">
    <name type="scientific">Multifurca ochricompacta</name>
    <dbReference type="NCBI Taxonomy" id="376703"/>
    <lineage>
        <taxon>Eukaryota</taxon>
        <taxon>Fungi</taxon>
        <taxon>Dikarya</taxon>
        <taxon>Basidiomycota</taxon>
        <taxon>Agaricomycotina</taxon>
        <taxon>Agaricomycetes</taxon>
        <taxon>Russulales</taxon>
        <taxon>Russulaceae</taxon>
        <taxon>Multifurca</taxon>
    </lineage>
</organism>
<dbReference type="EMBL" id="WTXG01000026">
    <property type="protein sequence ID" value="KAI0298786.1"/>
    <property type="molecule type" value="Genomic_DNA"/>
</dbReference>
<accession>A0AAD4M433</accession>
<protein>
    <submittedName>
        <fullName evidence="2">Uncharacterized protein</fullName>
    </submittedName>
</protein>
<gene>
    <name evidence="2" type="ORF">B0F90DRAFT_1731074</name>
</gene>
<feature type="transmembrane region" description="Helical" evidence="1">
    <location>
        <begin position="127"/>
        <end position="149"/>
    </location>
</feature>
<evidence type="ECO:0000313" key="2">
    <source>
        <dbReference type="EMBL" id="KAI0298786.1"/>
    </source>
</evidence>
<feature type="transmembrane region" description="Helical" evidence="1">
    <location>
        <begin position="169"/>
        <end position="190"/>
    </location>
</feature>
<feature type="transmembrane region" description="Helical" evidence="1">
    <location>
        <begin position="202"/>
        <end position="221"/>
    </location>
</feature>
<comment type="caution">
    <text evidence="2">The sequence shown here is derived from an EMBL/GenBank/DDBJ whole genome shotgun (WGS) entry which is preliminary data.</text>
</comment>
<name>A0AAD4M433_9AGAM</name>
<evidence type="ECO:0000313" key="3">
    <source>
        <dbReference type="Proteomes" id="UP001203297"/>
    </source>
</evidence>
<reference evidence="2" key="1">
    <citation type="journal article" date="2022" name="New Phytol.">
        <title>Evolutionary transition to the ectomycorrhizal habit in the genomes of a hyperdiverse lineage of mushroom-forming fungi.</title>
        <authorList>
            <person name="Looney B."/>
            <person name="Miyauchi S."/>
            <person name="Morin E."/>
            <person name="Drula E."/>
            <person name="Courty P.E."/>
            <person name="Kohler A."/>
            <person name="Kuo A."/>
            <person name="LaButti K."/>
            <person name="Pangilinan J."/>
            <person name="Lipzen A."/>
            <person name="Riley R."/>
            <person name="Andreopoulos W."/>
            <person name="He G."/>
            <person name="Johnson J."/>
            <person name="Nolan M."/>
            <person name="Tritt A."/>
            <person name="Barry K.W."/>
            <person name="Grigoriev I.V."/>
            <person name="Nagy L.G."/>
            <person name="Hibbett D."/>
            <person name="Henrissat B."/>
            <person name="Matheny P.B."/>
            <person name="Labbe J."/>
            <person name="Martin F.M."/>
        </authorList>
    </citation>
    <scope>NUCLEOTIDE SEQUENCE</scope>
    <source>
        <strain evidence="2">BPL690</strain>
    </source>
</reference>
<evidence type="ECO:0000256" key="1">
    <source>
        <dbReference type="SAM" id="Phobius"/>
    </source>
</evidence>
<keyword evidence="3" id="KW-1185">Reference proteome</keyword>
<keyword evidence="1" id="KW-0812">Transmembrane</keyword>
<proteinExistence type="predicted"/>
<feature type="transmembrane region" description="Helical" evidence="1">
    <location>
        <begin position="102"/>
        <end position="120"/>
    </location>
</feature>
<feature type="transmembrane region" description="Helical" evidence="1">
    <location>
        <begin position="17"/>
        <end position="35"/>
    </location>
</feature>